<gene>
    <name evidence="2" type="ORF">ACFP3R_36050</name>
</gene>
<dbReference type="InterPro" id="IPR035897">
    <property type="entry name" value="Toll_tir_struct_dom_sf"/>
</dbReference>
<accession>A0ABW1PIA8</accession>
<dbReference type="EMBL" id="JBHSQO010000071">
    <property type="protein sequence ID" value="MFC6094706.1"/>
    <property type="molecule type" value="Genomic_DNA"/>
</dbReference>
<evidence type="ECO:0000313" key="2">
    <source>
        <dbReference type="EMBL" id="MFC6094706.1"/>
    </source>
</evidence>
<keyword evidence="2" id="KW-0675">Receptor</keyword>
<comment type="caution">
    <text evidence="2">The sequence shown here is derived from an EMBL/GenBank/DDBJ whole genome shotgun (WGS) entry which is preliminary data.</text>
</comment>
<dbReference type="Pfam" id="PF13676">
    <property type="entry name" value="TIR_2"/>
    <property type="match status" value="1"/>
</dbReference>
<dbReference type="Proteomes" id="UP001596220">
    <property type="component" value="Unassembled WGS sequence"/>
</dbReference>
<dbReference type="RefSeq" id="WP_380643216.1">
    <property type="nucleotide sequence ID" value="NZ_JBHSQO010000071.1"/>
</dbReference>
<feature type="domain" description="TIR" evidence="1">
    <location>
        <begin position="301"/>
        <end position="420"/>
    </location>
</feature>
<dbReference type="Gene3D" id="3.40.50.10140">
    <property type="entry name" value="Toll/interleukin-1 receptor homology (TIR) domain"/>
    <property type="match status" value="1"/>
</dbReference>
<evidence type="ECO:0000259" key="1">
    <source>
        <dbReference type="Pfam" id="PF13676"/>
    </source>
</evidence>
<reference evidence="3" key="1">
    <citation type="journal article" date="2019" name="Int. J. Syst. Evol. Microbiol.">
        <title>The Global Catalogue of Microorganisms (GCM) 10K type strain sequencing project: providing services to taxonomists for standard genome sequencing and annotation.</title>
        <authorList>
            <consortium name="The Broad Institute Genomics Platform"/>
            <consortium name="The Broad Institute Genome Sequencing Center for Infectious Disease"/>
            <person name="Wu L."/>
            <person name="Ma J."/>
        </authorList>
    </citation>
    <scope>NUCLEOTIDE SEQUENCE [LARGE SCALE GENOMIC DNA]</scope>
    <source>
        <strain evidence="3">CGMCC 4.7246</strain>
    </source>
</reference>
<keyword evidence="3" id="KW-1185">Reference proteome</keyword>
<dbReference type="SUPFAM" id="SSF52200">
    <property type="entry name" value="Toll/Interleukin receptor TIR domain"/>
    <property type="match status" value="1"/>
</dbReference>
<name>A0ABW1PIA8_9PSEU</name>
<proteinExistence type="predicted"/>
<evidence type="ECO:0000313" key="3">
    <source>
        <dbReference type="Proteomes" id="UP001596220"/>
    </source>
</evidence>
<sequence>MVMVDVEGFGDARRTLPHQLRTREGMYGVLTGALETAGITWEACHHEDRGDSVFVLVPPEYPKAPLLEVLPDALVRALRAYNQTTHEAGRTRLRLAVHAGEVAFDEHGATSTALTTAFRLLDAIPVKRALTGSPGLLAMIVSRLIFDEVVRQSAVLDPSTFRPVSVEVKEVRDTAWIALPDAPYLPNHEALAPINQHGDSNKVTLAGQFTGAGHADTWRDSADVSVVKPNEMDSVHNMQRKGSPAVDGVHGLTEAATTRNGYLFRDTGAQVPPTTNSTAKRVVDNALATGRRTEKAEIATVFISYLQADAPAAERLATNLRRRGHKVWLDSREINLGDSIIEKVDKGLAISAYLVLCYSADDSTSLRMKREWMSALARQLDGAGIRILPVRLTGGTPPAILADVKYADLTIDWAGGVDALCMAMR</sequence>
<organism evidence="2 3">
    <name type="scientific">Saccharothrix lopnurensis</name>
    <dbReference type="NCBI Taxonomy" id="1670621"/>
    <lineage>
        <taxon>Bacteria</taxon>
        <taxon>Bacillati</taxon>
        <taxon>Actinomycetota</taxon>
        <taxon>Actinomycetes</taxon>
        <taxon>Pseudonocardiales</taxon>
        <taxon>Pseudonocardiaceae</taxon>
        <taxon>Saccharothrix</taxon>
    </lineage>
</organism>
<protein>
    <submittedName>
        <fullName evidence="2">Toll/interleukin-1 receptor domain-containing protein</fullName>
    </submittedName>
</protein>
<dbReference type="InterPro" id="IPR000157">
    <property type="entry name" value="TIR_dom"/>
</dbReference>